<accession>A0ABT3MPU7</accession>
<comment type="caution">
    <text evidence="2">The sequence shown here is derived from an EMBL/GenBank/DDBJ whole genome shotgun (WGS) entry which is preliminary data.</text>
</comment>
<keyword evidence="1" id="KW-0472">Membrane</keyword>
<evidence type="ECO:0000256" key="1">
    <source>
        <dbReference type="SAM" id="Phobius"/>
    </source>
</evidence>
<evidence type="ECO:0008006" key="4">
    <source>
        <dbReference type="Google" id="ProtNLM"/>
    </source>
</evidence>
<organism evidence="2 3">
    <name type="scientific">Endozoicomonas gorgoniicola</name>
    <dbReference type="NCBI Taxonomy" id="1234144"/>
    <lineage>
        <taxon>Bacteria</taxon>
        <taxon>Pseudomonadati</taxon>
        <taxon>Pseudomonadota</taxon>
        <taxon>Gammaproteobacteria</taxon>
        <taxon>Oceanospirillales</taxon>
        <taxon>Endozoicomonadaceae</taxon>
        <taxon>Endozoicomonas</taxon>
    </lineage>
</organism>
<name>A0ABT3MPU7_9GAMM</name>
<gene>
    <name evidence="2" type="ORF">NX722_01810</name>
</gene>
<keyword evidence="1" id="KW-0812">Transmembrane</keyword>
<keyword evidence="1" id="KW-1133">Transmembrane helix</keyword>
<feature type="transmembrane region" description="Helical" evidence="1">
    <location>
        <begin position="91"/>
        <end position="112"/>
    </location>
</feature>
<dbReference type="Proteomes" id="UP001209854">
    <property type="component" value="Unassembled WGS sequence"/>
</dbReference>
<dbReference type="EMBL" id="JAPFCC010000001">
    <property type="protein sequence ID" value="MCW7551395.1"/>
    <property type="molecule type" value="Genomic_DNA"/>
</dbReference>
<protein>
    <recommendedName>
        <fullName evidence="4">DUF1640 domain-containing protein</fullName>
    </recommendedName>
</protein>
<sequence length="113" mass="13051">MSQSLYHELKKIGIDEELAGKVSASLDPEYNASKKDILVMQEAIMQVQLRHDARYHELNNKLESSYHELSSKIDRVDSNLRVEIAAISRHFWITFGGLITTILSVFAVNWYFH</sequence>
<evidence type="ECO:0000313" key="2">
    <source>
        <dbReference type="EMBL" id="MCW7551395.1"/>
    </source>
</evidence>
<keyword evidence="3" id="KW-1185">Reference proteome</keyword>
<reference evidence="2 3" key="1">
    <citation type="submission" date="2022-10" db="EMBL/GenBank/DDBJ databases">
        <title>High-quality genome sequences of two octocoral-associated bacteria, Endozoicomonas euniceicola EF212 and Endozoicomonas gorgoniicola PS125.</title>
        <authorList>
            <person name="Chiou Y.-J."/>
            <person name="Chen Y.-H."/>
        </authorList>
    </citation>
    <scope>NUCLEOTIDE SEQUENCE [LARGE SCALE GENOMIC DNA]</scope>
    <source>
        <strain evidence="2 3">PS125</strain>
    </source>
</reference>
<proteinExistence type="predicted"/>
<dbReference type="RefSeq" id="WP_262566452.1">
    <property type="nucleotide sequence ID" value="NZ_JAPFCC010000001.1"/>
</dbReference>
<evidence type="ECO:0000313" key="3">
    <source>
        <dbReference type="Proteomes" id="UP001209854"/>
    </source>
</evidence>